<sequence length="271" mass="29450">MDILERHHVSTYGAGERPIVFAHGFGTNQQTWRYVAPAFAAQNQVVLFDLVGAGQSDKTAYDFTRYQTLDGYVTDLLALLRALDLPKVVYVGHSVSGMIGVLAAIQEPELFDRLVLLAASPCYLNDGAYAGGFDPDDLEELLGFLDRDYLSWSNTVVPTLVGGDMRPELLDDLLASFTSVDPAVARQFAKATFLSDYRAALAQLRVPALIVQCADDSIASPAVGQYLHENMAGSTLTILDTEGHYPHLNAPVATIAALERYLGQSVMSYAQ</sequence>
<comment type="caution">
    <text evidence="4">The sequence shown here is derived from an EMBL/GenBank/DDBJ whole genome shotgun (WGS) entry which is preliminary data.</text>
</comment>
<reference evidence="4" key="1">
    <citation type="submission" date="2021-03" db="EMBL/GenBank/DDBJ databases">
        <authorList>
            <person name="Kim M.K."/>
        </authorList>
    </citation>
    <scope>NUCLEOTIDE SEQUENCE</scope>
    <source>
        <strain evidence="4">BT186</strain>
    </source>
</reference>
<dbReference type="Gene3D" id="3.40.50.1820">
    <property type="entry name" value="alpha/beta hydrolase"/>
    <property type="match status" value="1"/>
</dbReference>
<feature type="domain" description="AB hydrolase-1" evidence="3">
    <location>
        <begin position="19"/>
        <end position="256"/>
    </location>
</feature>
<dbReference type="GO" id="GO:0016787">
    <property type="term" value="F:hydrolase activity"/>
    <property type="evidence" value="ECO:0007669"/>
    <property type="project" value="UniProtKB-KW"/>
</dbReference>
<dbReference type="Pfam" id="PF12697">
    <property type="entry name" value="Abhydrolase_6"/>
    <property type="match status" value="1"/>
</dbReference>
<evidence type="ECO:0000313" key="4">
    <source>
        <dbReference type="EMBL" id="MBO0359363.1"/>
    </source>
</evidence>
<dbReference type="EMBL" id="JAFLQZ010000010">
    <property type="protein sequence ID" value="MBO0359363.1"/>
    <property type="molecule type" value="Genomic_DNA"/>
</dbReference>
<dbReference type="PRINTS" id="PR00111">
    <property type="entry name" value="ABHYDROLASE"/>
</dbReference>
<name>A0A939F0T6_9BACT</name>
<proteinExistence type="inferred from homology"/>
<dbReference type="AlphaFoldDB" id="A0A939F0T6"/>
<keyword evidence="2 4" id="KW-0378">Hydrolase</keyword>
<gene>
    <name evidence="4" type="ORF">J0X19_15475</name>
</gene>
<protein>
    <submittedName>
        <fullName evidence="4">Alpha/beta hydrolase</fullName>
    </submittedName>
</protein>
<dbReference type="RefSeq" id="WP_206985284.1">
    <property type="nucleotide sequence ID" value="NZ_JAFLQZ010000010.1"/>
</dbReference>
<organism evidence="4 5">
    <name type="scientific">Hymenobacter telluris</name>
    <dbReference type="NCBI Taxonomy" id="2816474"/>
    <lineage>
        <taxon>Bacteria</taxon>
        <taxon>Pseudomonadati</taxon>
        <taxon>Bacteroidota</taxon>
        <taxon>Cytophagia</taxon>
        <taxon>Cytophagales</taxon>
        <taxon>Hymenobacteraceae</taxon>
        <taxon>Hymenobacter</taxon>
    </lineage>
</organism>
<dbReference type="InterPro" id="IPR000073">
    <property type="entry name" value="AB_hydrolase_1"/>
</dbReference>
<dbReference type="InterPro" id="IPR029058">
    <property type="entry name" value="AB_hydrolase_fold"/>
</dbReference>
<evidence type="ECO:0000313" key="5">
    <source>
        <dbReference type="Proteomes" id="UP000664144"/>
    </source>
</evidence>
<keyword evidence="5" id="KW-1185">Reference proteome</keyword>
<comment type="similarity">
    <text evidence="1">Belongs to the AB hydrolase superfamily.</text>
</comment>
<dbReference type="SUPFAM" id="SSF53474">
    <property type="entry name" value="alpha/beta-Hydrolases"/>
    <property type="match status" value="1"/>
</dbReference>
<evidence type="ECO:0000259" key="3">
    <source>
        <dbReference type="Pfam" id="PF12697"/>
    </source>
</evidence>
<dbReference type="PANTHER" id="PTHR43039">
    <property type="entry name" value="ESTERASE-RELATED"/>
    <property type="match status" value="1"/>
</dbReference>
<dbReference type="FunFam" id="3.40.50.1820:FF:000042">
    <property type="entry name" value="probable strigolactone esterase DAD2"/>
    <property type="match status" value="1"/>
</dbReference>
<evidence type="ECO:0000256" key="2">
    <source>
        <dbReference type="ARBA" id="ARBA00022801"/>
    </source>
</evidence>
<evidence type="ECO:0000256" key="1">
    <source>
        <dbReference type="ARBA" id="ARBA00008645"/>
    </source>
</evidence>
<accession>A0A939F0T6</accession>
<dbReference type="Proteomes" id="UP000664144">
    <property type="component" value="Unassembled WGS sequence"/>
</dbReference>